<dbReference type="Pfam" id="PF25940">
    <property type="entry name" value="LcnD_C"/>
    <property type="match status" value="1"/>
</dbReference>
<sequence length="458" mass="50921">MFNPETLETSEFYNHRFKNFATHLLVPAAIALVAALLFLIFAQREITITSTGELTPLQAPVSVQATAANRIITNHLKEGKFVRQGEPLVTYHDVANPEQAKVYQAQVQQYQDQLTALNQYKKGLTANQDVFTQDDAFGYRQALQDYLSQRQIYVLDAQQVSGTQATANDKTVKVNQMLQQSIQTINRNIAAYQKLLTAVQNKSGYPDDQPFSYLYQSFVAESTGLDGSDLAKLKTTYTGQISEKLDAEQQQLDSFKLQQANNANSDVSHVQLETDQQKMAALQAEQLKSVTGQITQTNQSLTELKAKLTTLQDQATDSTLKAPTTGVLHLDDSLRGKKYLPSGTTLAEIYPVLQHQKKVALTLMVIPNDITSIKKSQNVRLKIARHVPVPLVLNGKVTQIDSGPTVTKDTNVFKVTAQVNLTPKQARTLRYGLAGEVSIITGKKTYWNFLKDQLLNKS</sequence>
<evidence type="ECO:0000313" key="15">
    <source>
        <dbReference type="Proteomes" id="UP001303564"/>
    </source>
</evidence>
<name>A0AAN1F0P1_LACCA</name>
<feature type="domain" description="LcnD-like C-terminal" evidence="11">
    <location>
        <begin position="355"/>
        <end position="444"/>
    </location>
</feature>
<dbReference type="Pfam" id="PF25887">
    <property type="entry name" value="HB_LcnD"/>
    <property type="match status" value="1"/>
</dbReference>
<feature type="coiled-coil region" evidence="7">
    <location>
        <begin position="175"/>
        <end position="202"/>
    </location>
</feature>
<reference evidence="13 15" key="2">
    <citation type="submission" date="2023-09" db="EMBL/GenBank/DDBJ databases">
        <title>Genomic characteristic of L. casei group strains isolated from clinical sources.</title>
        <authorList>
            <person name="Jarocki P."/>
        </authorList>
    </citation>
    <scope>NUCLEOTIDE SEQUENCE [LARGE SCALE GENOMIC DNA]</scope>
    <source>
        <strain evidence="13 15">LMG 24099</strain>
    </source>
</reference>
<evidence type="ECO:0000259" key="9">
    <source>
        <dbReference type="Pfam" id="PF25887"/>
    </source>
</evidence>
<dbReference type="InterPro" id="IPR005696">
    <property type="entry name" value="MesE/LcnD"/>
</dbReference>
<dbReference type="EMBL" id="CP017065">
    <property type="protein sequence ID" value="ARY92614.1"/>
    <property type="molecule type" value="Genomic_DNA"/>
</dbReference>
<dbReference type="GO" id="GO:0009306">
    <property type="term" value="P:protein secretion"/>
    <property type="evidence" value="ECO:0007669"/>
    <property type="project" value="InterPro"/>
</dbReference>
<dbReference type="RefSeq" id="WP_087912942.1">
    <property type="nucleotide sequence ID" value="NZ_CP017065.1"/>
</dbReference>
<feature type="domain" description="LcnD-like barrel-sandwich hybrid" evidence="10">
    <location>
        <begin position="62"/>
        <end position="351"/>
    </location>
</feature>
<evidence type="ECO:0000256" key="4">
    <source>
        <dbReference type="ARBA" id="ARBA00022692"/>
    </source>
</evidence>
<reference evidence="12 14" key="1">
    <citation type="journal article" date="2017" name="Front. Immunol.">
        <title>Complete Genome Sequence of Lactobacillus casei LC5, a Potential Probiotics for Atopic Dermatitis.</title>
        <authorList>
            <person name="Kang J."/>
            <person name="Chung W.H."/>
            <person name="Lim T.J."/>
            <person name="Whon T.W."/>
            <person name="Lim S."/>
            <person name="Nam Y.D."/>
        </authorList>
    </citation>
    <scope>NUCLEOTIDE SEQUENCE [LARGE SCALE GENOMIC DNA]</scope>
    <source>
        <strain evidence="12 14">LC5</strain>
    </source>
</reference>
<evidence type="ECO:0000313" key="12">
    <source>
        <dbReference type="EMBL" id="ARY92614.1"/>
    </source>
</evidence>
<dbReference type="InterPro" id="IPR058795">
    <property type="entry name" value="LcnD_C"/>
</dbReference>
<evidence type="ECO:0000256" key="7">
    <source>
        <dbReference type="SAM" id="Coils"/>
    </source>
</evidence>
<keyword evidence="4 8" id="KW-0812">Transmembrane</keyword>
<dbReference type="PANTHER" id="PTHR30386">
    <property type="entry name" value="MEMBRANE FUSION SUBUNIT OF EMRAB-TOLC MULTIDRUG EFFLUX PUMP"/>
    <property type="match status" value="1"/>
</dbReference>
<accession>A0AAN1F0P1</accession>
<proteinExistence type="inferred from homology"/>
<dbReference type="Proteomes" id="UP001303564">
    <property type="component" value="Chromosome"/>
</dbReference>
<gene>
    <name evidence="12" type="ORF">BGL52_12955</name>
    <name evidence="13" type="ORF">RWA16_12725</name>
</gene>
<organism evidence="12 14">
    <name type="scientific">Lacticaseibacillus casei</name>
    <name type="common">Lactobacillus casei</name>
    <dbReference type="NCBI Taxonomy" id="1582"/>
    <lineage>
        <taxon>Bacteria</taxon>
        <taxon>Bacillati</taxon>
        <taxon>Bacillota</taxon>
        <taxon>Bacilli</taxon>
        <taxon>Lactobacillales</taxon>
        <taxon>Lactobacillaceae</taxon>
        <taxon>Lacticaseibacillus</taxon>
    </lineage>
</organism>
<dbReference type="InterPro" id="IPR050739">
    <property type="entry name" value="MFP"/>
</dbReference>
<keyword evidence="5 8" id="KW-1133">Transmembrane helix</keyword>
<dbReference type="PANTHER" id="PTHR30386:SF26">
    <property type="entry name" value="TRANSPORT PROTEIN COMB"/>
    <property type="match status" value="1"/>
</dbReference>
<evidence type="ECO:0000259" key="11">
    <source>
        <dbReference type="Pfam" id="PF25940"/>
    </source>
</evidence>
<feature type="coiled-coil region" evidence="7">
    <location>
        <begin position="100"/>
        <end position="127"/>
    </location>
</feature>
<evidence type="ECO:0000313" key="14">
    <source>
        <dbReference type="Proteomes" id="UP000195609"/>
    </source>
</evidence>
<dbReference type="GO" id="GO:0016020">
    <property type="term" value="C:membrane"/>
    <property type="evidence" value="ECO:0007669"/>
    <property type="project" value="UniProtKB-SubCell"/>
</dbReference>
<dbReference type="EMBL" id="CP136128">
    <property type="protein sequence ID" value="WNX27247.1"/>
    <property type="molecule type" value="Genomic_DNA"/>
</dbReference>
<dbReference type="InterPro" id="IPR058794">
    <property type="entry name" value="HB_LcnD"/>
</dbReference>
<dbReference type="Gene3D" id="2.40.30.170">
    <property type="match status" value="1"/>
</dbReference>
<dbReference type="Proteomes" id="UP000195609">
    <property type="component" value="Chromosome"/>
</dbReference>
<evidence type="ECO:0000256" key="3">
    <source>
        <dbReference type="ARBA" id="ARBA00022448"/>
    </source>
</evidence>
<comment type="subcellular location">
    <subcellularLocation>
        <location evidence="1">Membrane</location>
        <topology evidence="1">Single-pass membrane protein</topology>
    </subcellularLocation>
</comment>
<feature type="transmembrane region" description="Helical" evidence="8">
    <location>
        <begin position="20"/>
        <end position="42"/>
    </location>
</feature>
<dbReference type="NCBIfam" id="TIGR01000">
    <property type="entry name" value="bacteriocin_acc"/>
    <property type="match status" value="1"/>
</dbReference>
<evidence type="ECO:0000259" key="10">
    <source>
        <dbReference type="Pfam" id="PF25935"/>
    </source>
</evidence>
<keyword evidence="15" id="KW-1185">Reference proteome</keyword>
<dbReference type="Pfam" id="PF25935">
    <property type="entry name" value="BSH_LcnD"/>
    <property type="match status" value="1"/>
</dbReference>
<evidence type="ECO:0000256" key="2">
    <source>
        <dbReference type="ARBA" id="ARBA00009477"/>
    </source>
</evidence>
<keyword evidence="6 8" id="KW-0472">Membrane</keyword>
<evidence type="ECO:0000256" key="8">
    <source>
        <dbReference type="SAM" id="Phobius"/>
    </source>
</evidence>
<evidence type="ECO:0000256" key="6">
    <source>
        <dbReference type="ARBA" id="ARBA00023136"/>
    </source>
</evidence>
<protein>
    <submittedName>
        <fullName evidence="13">Bacteriocin secretion accessory protein</fullName>
    </submittedName>
    <submittedName>
        <fullName evidence="12">Lactococcin ABC transporter permease</fullName>
    </submittedName>
</protein>
<dbReference type="AlphaFoldDB" id="A0AAN1F0P1"/>
<evidence type="ECO:0000256" key="1">
    <source>
        <dbReference type="ARBA" id="ARBA00004167"/>
    </source>
</evidence>
<keyword evidence="7" id="KW-0175">Coiled coil</keyword>
<dbReference type="PROSITE" id="PS00543">
    <property type="entry name" value="HLYD_FAMILY"/>
    <property type="match status" value="1"/>
</dbReference>
<dbReference type="InterPro" id="IPR006144">
    <property type="entry name" value="Secretion_HlyD_CS"/>
</dbReference>
<keyword evidence="3" id="KW-0813">Transport</keyword>
<feature type="domain" description="LcnD-like long helical bundle" evidence="9">
    <location>
        <begin position="99"/>
        <end position="312"/>
    </location>
</feature>
<comment type="similarity">
    <text evidence="2">Belongs to the membrane fusion protein (MFP) (TC 8.A.1) family.</text>
</comment>
<evidence type="ECO:0000313" key="13">
    <source>
        <dbReference type="EMBL" id="WNX27247.1"/>
    </source>
</evidence>
<evidence type="ECO:0000256" key="5">
    <source>
        <dbReference type="ARBA" id="ARBA00022989"/>
    </source>
</evidence>
<dbReference type="InterPro" id="IPR058786">
    <property type="entry name" value="BSH_LcnD"/>
</dbReference>